<dbReference type="InterPro" id="IPR009091">
    <property type="entry name" value="RCC1/BLIP-II"/>
</dbReference>
<dbReference type="EMBL" id="ASPP01013273">
    <property type="protein sequence ID" value="ETO19803.1"/>
    <property type="molecule type" value="Genomic_DNA"/>
</dbReference>
<organism evidence="3 4">
    <name type="scientific">Reticulomyxa filosa</name>
    <dbReference type="NCBI Taxonomy" id="46433"/>
    <lineage>
        <taxon>Eukaryota</taxon>
        <taxon>Sar</taxon>
        <taxon>Rhizaria</taxon>
        <taxon>Retaria</taxon>
        <taxon>Foraminifera</taxon>
        <taxon>Monothalamids</taxon>
        <taxon>Reticulomyxidae</taxon>
        <taxon>Reticulomyxa</taxon>
    </lineage>
</organism>
<evidence type="ECO:0000313" key="4">
    <source>
        <dbReference type="Proteomes" id="UP000023152"/>
    </source>
</evidence>
<evidence type="ECO:0000256" key="2">
    <source>
        <dbReference type="PROSITE-ProRule" id="PRU00235"/>
    </source>
</evidence>
<proteinExistence type="predicted"/>
<dbReference type="Pfam" id="PF00415">
    <property type="entry name" value="RCC1"/>
    <property type="match status" value="1"/>
</dbReference>
<dbReference type="PROSITE" id="PS50012">
    <property type="entry name" value="RCC1_3"/>
    <property type="match status" value="1"/>
</dbReference>
<reference evidence="3 4" key="1">
    <citation type="journal article" date="2013" name="Curr. Biol.">
        <title>The Genome of the Foraminiferan Reticulomyxa filosa.</title>
        <authorList>
            <person name="Glockner G."/>
            <person name="Hulsmann N."/>
            <person name="Schleicher M."/>
            <person name="Noegel A.A."/>
            <person name="Eichinger L."/>
            <person name="Gallinger C."/>
            <person name="Pawlowski J."/>
            <person name="Sierra R."/>
            <person name="Euteneuer U."/>
            <person name="Pillet L."/>
            <person name="Moustafa A."/>
            <person name="Platzer M."/>
            <person name="Groth M."/>
            <person name="Szafranski K."/>
            <person name="Schliwa M."/>
        </authorList>
    </citation>
    <scope>NUCLEOTIDE SEQUENCE [LARGE SCALE GENOMIC DNA]</scope>
</reference>
<dbReference type="Proteomes" id="UP000023152">
    <property type="component" value="Unassembled WGS sequence"/>
</dbReference>
<keyword evidence="1" id="KW-0677">Repeat</keyword>
<dbReference type="AlphaFoldDB" id="X6N1M4"/>
<dbReference type="PANTHER" id="PTHR45622">
    <property type="entry name" value="UBIQUITIN-PROTEIN LIGASE E3A-RELATED"/>
    <property type="match status" value="1"/>
</dbReference>
<protein>
    <submittedName>
        <fullName evidence="3">Uncharacterized protein</fullName>
    </submittedName>
</protein>
<name>X6N1M4_RETFI</name>
<sequence>MRIFGELYVVPLWITLESLRNEPRNRDIKPLFESIQEAHKHIDVVTSIIRLYSYGSSHCVYVIDDNTMYAFGSNKANQLGVDEGNVSCGFHRITYFRQKHIQIAQLHCGYNHTMVIDDQYNVYGFGSGASYINNSLSFSALPTLAFNIHTFLTQQLGGSLRMNLPTPIQLKIKCTAKEMIVWCGSDFNLFLLVGTYNHLKYPWSEVVVPINVYMRVVHSDNCQFKVNANEIIEDIICGFDCSIAITKPTTNSSNEFNVNVYLYLLLNMTQHVLIVILKLQIISYYINTTCFDQKNIISSLGKIIENFFKKCVHENSYKVREQATMVFCTTSTVVQKIRTVAMLILPAPELV</sequence>
<dbReference type="InterPro" id="IPR000408">
    <property type="entry name" value="Reg_chr_condens"/>
</dbReference>
<evidence type="ECO:0000256" key="1">
    <source>
        <dbReference type="ARBA" id="ARBA00022737"/>
    </source>
</evidence>
<gene>
    <name evidence="3" type="ORF">RFI_17426</name>
</gene>
<dbReference type="Gene3D" id="2.130.10.30">
    <property type="entry name" value="Regulator of chromosome condensation 1/beta-lactamase-inhibitor protein II"/>
    <property type="match status" value="1"/>
</dbReference>
<dbReference type="InterPro" id="IPR051709">
    <property type="entry name" value="Ub-ligase/GTPase-reg"/>
</dbReference>
<accession>X6N1M4</accession>
<dbReference type="PANTHER" id="PTHR45622:SF58">
    <property type="entry name" value="REGULATOR OF CHROMOSOME CONDENSATION DOMAIN-CONTAINING PROTEIN"/>
    <property type="match status" value="1"/>
</dbReference>
<keyword evidence="4" id="KW-1185">Reference proteome</keyword>
<evidence type="ECO:0000313" key="3">
    <source>
        <dbReference type="EMBL" id="ETO19803.1"/>
    </source>
</evidence>
<feature type="repeat" description="RCC1" evidence="2">
    <location>
        <begin position="66"/>
        <end position="119"/>
    </location>
</feature>
<dbReference type="SUPFAM" id="SSF50985">
    <property type="entry name" value="RCC1/BLIP-II"/>
    <property type="match status" value="1"/>
</dbReference>
<dbReference type="OrthoDB" id="61110at2759"/>
<comment type="caution">
    <text evidence="3">The sequence shown here is derived from an EMBL/GenBank/DDBJ whole genome shotgun (WGS) entry which is preliminary data.</text>
</comment>